<dbReference type="Pfam" id="PF01370">
    <property type="entry name" value="Epimerase"/>
    <property type="match status" value="1"/>
</dbReference>
<protein>
    <recommendedName>
        <fullName evidence="5">GDP-L-fucose synthase</fullName>
        <ecNumber evidence="5">1.1.1.271</ecNumber>
    </recommendedName>
    <alternativeName>
        <fullName evidence="5">GDP-4-keto-6-deoxy-D-mannose-3,5-epimerase-4-reductase</fullName>
    </alternativeName>
</protein>
<comment type="pathway">
    <text evidence="5">Nucleotide-sugar biosynthesis; GDP-L-fucose biosynthesis via de novo pathway; GDP-L-fucose from GDP-alpha-D-mannose: step 2/2.</text>
</comment>
<dbReference type="PANTHER" id="PTHR43238:SF1">
    <property type="entry name" value="GDP-L-FUCOSE SYNTHASE"/>
    <property type="match status" value="1"/>
</dbReference>
<dbReference type="InterPro" id="IPR028614">
    <property type="entry name" value="GDP_fucose/colitose_synth"/>
</dbReference>
<evidence type="ECO:0000259" key="6">
    <source>
        <dbReference type="Pfam" id="PF01370"/>
    </source>
</evidence>
<dbReference type="GO" id="GO:0070401">
    <property type="term" value="F:NADP+ binding"/>
    <property type="evidence" value="ECO:0007669"/>
    <property type="project" value="UniProtKB-UniRule"/>
</dbReference>
<dbReference type="InterPro" id="IPR036291">
    <property type="entry name" value="NAD(P)-bd_dom_sf"/>
</dbReference>
<keyword evidence="2 5" id="KW-0521">NADP</keyword>
<feature type="binding site" evidence="5">
    <location>
        <position position="204"/>
    </location>
    <ligand>
        <name>substrate</name>
    </ligand>
</feature>
<dbReference type="UniPathway" id="UPA00128">
    <property type="reaction ID" value="UER00191"/>
</dbReference>
<reference evidence="7 8" key="1">
    <citation type="journal article" date="2019" name="Appl. Environ. Microbiol.">
        <title>Population genetics and characterization of Campylobacter jejuni isolates in western jackdaws and game birds in Finland.</title>
        <authorList>
            <person name="Kovanen S."/>
            <person name="Rossi M."/>
            <person name="Pohja-Mykra M."/>
            <person name="Nieminen T."/>
            <person name="Raunio-Saarnisto M."/>
            <person name="Sauvala M."/>
            <person name="Fredriksson-Ahomaa M."/>
            <person name="Hanninen M.L."/>
            <person name="Kivisto R."/>
        </authorList>
    </citation>
    <scope>NUCLEOTIDE SEQUENCE [LARGE SCALE GENOMIC DNA]</scope>
    <source>
        <strain evidence="7 8">CB304</strain>
    </source>
</reference>
<evidence type="ECO:0000313" key="8">
    <source>
        <dbReference type="Proteomes" id="UP000286791"/>
    </source>
</evidence>
<dbReference type="RefSeq" id="WP_126236977.1">
    <property type="nucleotide sequence ID" value="NZ_PRAF01000001.1"/>
</dbReference>
<comment type="catalytic activity">
    <reaction evidence="5">
        <text>GDP-beta-L-fucose + NADP(+) = GDP-4-dehydro-alpha-D-rhamnose + NADPH + H(+)</text>
        <dbReference type="Rhea" id="RHEA:18885"/>
        <dbReference type="ChEBI" id="CHEBI:15378"/>
        <dbReference type="ChEBI" id="CHEBI:57273"/>
        <dbReference type="ChEBI" id="CHEBI:57783"/>
        <dbReference type="ChEBI" id="CHEBI:57964"/>
        <dbReference type="ChEBI" id="CHEBI:58349"/>
        <dbReference type="EC" id="1.1.1.271"/>
    </reaction>
</comment>
<dbReference type="InterPro" id="IPR001509">
    <property type="entry name" value="Epimerase_deHydtase"/>
</dbReference>
<feature type="site" description="Important for catalytic activity" evidence="5">
    <location>
        <position position="108"/>
    </location>
</feature>
<feature type="domain" description="NAD-dependent epimerase/dehydratase" evidence="6">
    <location>
        <begin position="8"/>
        <end position="240"/>
    </location>
</feature>
<dbReference type="GO" id="GO:0016853">
    <property type="term" value="F:isomerase activity"/>
    <property type="evidence" value="ECO:0007669"/>
    <property type="project" value="UniProtKB-KW"/>
</dbReference>
<dbReference type="SUPFAM" id="SSF51735">
    <property type="entry name" value="NAD(P)-binding Rossmann-fold domains"/>
    <property type="match status" value="1"/>
</dbReference>
<feature type="binding site" evidence="5">
    <location>
        <position position="211"/>
    </location>
    <ligand>
        <name>substrate</name>
    </ligand>
</feature>
<keyword evidence="5" id="KW-0511">Multifunctional enzyme</keyword>
<proteinExistence type="inferred from homology"/>
<evidence type="ECO:0000256" key="3">
    <source>
        <dbReference type="ARBA" id="ARBA00023002"/>
    </source>
</evidence>
<evidence type="ECO:0000256" key="2">
    <source>
        <dbReference type="ARBA" id="ARBA00022857"/>
    </source>
</evidence>
<comment type="function">
    <text evidence="5">Catalyzes the two-step NADP-dependent conversion of GDP-4-dehydro-6-deoxy-D-mannose to GDP-fucose, involving an epimerase and a reductase reaction.</text>
</comment>
<dbReference type="GO" id="GO:0050577">
    <property type="term" value="F:GDP-L-fucose synthase activity"/>
    <property type="evidence" value="ECO:0007669"/>
    <property type="project" value="UniProtKB-UniRule"/>
</dbReference>
<dbReference type="AlphaFoldDB" id="A0A430YRB5"/>
<keyword evidence="4 5" id="KW-0413">Isomerase</keyword>
<gene>
    <name evidence="5" type="primary">fcl</name>
    <name evidence="7" type="ORF">C3H48_05155</name>
</gene>
<feature type="binding site" evidence="5">
    <location>
        <position position="189"/>
    </location>
    <ligand>
        <name>substrate</name>
    </ligand>
</feature>
<feature type="binding site" evidence="5">
    <location>
        <begin position="165"/>
        <end position="168"/>
    </location>
    <ligand>
        <name>NADP(+)</name>
        <dbReference type="ChEBI" id="CHEBI:58349"/>
    </ligand>
</feature>
<evidence type="ECO:0000256" key="5">
    <source>
        <dbReference type="HAMAP-Rule" id="MF_00956"/>
    </source>
</evidence>
<dbReference type="HAMAP" id="MF_00956">
    <property type="entry name" value="GDP_fucose_synth"/>
    <property type="match status" value="1"/>
</dbReference>
<dbReference type="Gene3D" id="3.90.25.10">
    <property type="entry name" value="UDP-galactose 4-epimerase, domain 1"/>
    <property type="match status" value="1"/>
</dbReference>
<accession>A0A430YRB5</accession>
<evidence type="ECO:0000313" key="7">
    <source>
        <dbReference type="EMBL" id="RTJ98186.1"/>
    </source>
</evidence>
<dbReference type="Proteomes" id="UP000286791">
    <property type="component" value="Unassembled WGS sequence"/>
</dbReference>
<feature type="binding site" evidence="5">
    <location>
        <begin position="106"/>
        <end position="109"/>
    </location>
    <ligand>
        <name>NADP(+)</name>
        <dbReference type="ChEBI" id="CHEBI:58349"/>
    </ligand>
</feature>
<feature type="active site" description="Proton donor/acceptor" evidence="5">
    <location>
        <position position="137"/>
    </location>
</feature>
<feature type="binding site" evidence="5">
    <location>
        <position position="141"/>
    </location>
    <ligand>
        <name>NADP(+)</name>
        <dbReference type="ChEBI" id="CHEBI:58349"/>
    </ligand>
</feature>
<dbReference type="Gene3D" id="3.40.50.720">
    <property type="entry name" value="NAD(P)-binding Rossmann-like Domain"/>
    <property type="match status" value="1"/>
</dbReference>
<evidence type="ECO:0000256" key="1">
    <source>
        <dbReference type="ARBA" id="ARBA00005959"/>
    </source>
</evidence>
<comment type="similarity">
    <text evidence="1 5">Belongs to the NAD(P)-dependent epimerase/dehydratase family. Fucose synthase subfamily.</text>
</comment>
<keyword evidence="3 5" id="KW-0560">Oxidoreductase</keyword>
<feature type="binding site" evidence="5">
    <location>
        <position position="181"/>
    </location>
    <ligand>
        <name>NADP(+)</name>
        <dbReference type="ChEBI" id="CHEBI:58349"/>
    </ligand>
</feature>
<comment type="caution">
    <text evidence="7">The sequence shown here is derived from an EMBL/GenBank/DDBJ whole genome shotgun (WGS) entry which is preliminary data.</text>
</comment>
<dbReference type="EC" id="1.1.1.271" evidence="5"/>
<dbReference type="GO" id="GO:0042351">
    <property type="term" value="P:'de novo' GDP-L-fucose biosynthetic process"/>
    <property type="evidence" value="ECO:0007669"/>
    <property type="project" value="UniProtKB-UniRule"/>
</dbReference>
<name>A0A430YRB5_CAMJU</name>
<sequence length="313" mass="35531">MSKEIKTILLTGSGGMVGKNILNYYKVQQYNFLSPKREELDLLNQASLDSYLKCNKVDLVIHAAGLVGGIKVNIENPVKFLMENSYIGLNLISSCLKNNVGKILNLASSCIYPKNAKNPLCEDMILKGELEATNEGYALAKILSVKACEYISKTSQDFFYKTIIPCNLYGKYDKFDLDNSHMVPAVIAKLHNAKMNNVDKVEIWGDGKAKREFMYAEDLADFIFHAIENFDLLPQNMNIGTGVDYTIDEYYYMIAKVVDYRGIFVHNTLKPVGMERKLVDISQVANFSWKYKTGLEEGLEKTYKYYLDKICKV</sequence>
<evidence type="ECO:0000256" key="4">
    <source>
        <dbReference type="ARBA" id="ARBA00023235"/>
    </source>
</evidence>
<feature type="site" description="Important for catalytic activity" evidence="5">
    <location>
        <position position="110"/>
    </location>
</feature>
<organism evidence="7 8">
    <name type="scientific">Campylobacter jejuni</name>
    <dbReference type="NCBI Taxonomy" id="197"/>
    <lineage>
        <taxon>Bacteria</taxon>
        <taxon>Pseudomonadati</taxon>
        <taxon>Campylobacterota</taxon>
        <taxon>Epsilonproteobacteria</taxon>
        <taxon>Campylobacterales</taxon>
        <taxon>Campylobacteraceae</taxon>
        <taxon>Campylobacter</taxon>
    </lineage>
</organism>
<dbReference type="PANTHER" id="PTHR43238">
    <property type="entry name" value="GDP-L-FUCOSE SYNTHASE"/>
    <property type="match status" value="1"/>
</dbReference>
<comment type="caution">
    <text evidence="5">Lacks conserved residue(s) required for the propagation of feature annotation.</text>
</comment>
<dbReference type="EMBL" id="PRCE01000033">
    <property type="protein sequence ID" value="RTJ98186.1"/>
    <property type="molecule type" value="Genomic_DNA"/>
</dbReference>
<feature type="binding site" evidence="5">
    <location>
        <begin position="12"/>
        <end position="18"/>
    </location>
    <ligand>
        <name>NADP(+)</name>
        <dbReference type="ChEBI" id="CHEBI:58349"/>
    </ligand>
</feature>